<feature type="domain" description="Amidohydrolase 3" evidence="1">
    <location>
        <begin position="205"/>
        <end position="387"/>
    </location>
</feature>
<dbReference type="Proteomes" id="UP001516061">
    <property type="component" value="Unassembled WGS sequence"/>
</dbReference>
<name>A0ABX2G684_9BURK</name>
<dbReference type="InterPro" id="IPR013108">
    <property type="entry name" value="Amidohydro_3"/>
</dbReference>
<dbReference type="GO" id="GO:0016787">
    <property type="term" value="F:hydrolase activity"/>
    <property type="evidence" value="ECO:0007669"/>
    <property type="project" value="UniProtKB-KW"/>
</dbReference>
<comment type="caution">
    <text evidence="2">The sequence shown here is derived from an EMBL/GenBank/DDBJ whole genome shotgun (WGS) entry which is preliminary data.</text>
</comment>
<reference evidence="2 3" key="1">
    <citation type="submission" date="2020-05" db="EMBL/GenBank/DDBJ databases">
        <title>Genomic Encyclopedia of Type Strains, Phase IV (KMG-V): Genome sequencing to study the core and pangenomes of soil and plant-associated prokaryotes.</title>
        <authorList>
            <person name="Whitman W."/>
        </authorList>
    </citation>
    <scope>NUCLEOTIDE SEQUENCE [LARGE SCALE GENOMIC DNA]</scope>
    <source>
        <strain evidence="2 3">C29</strain>
    </source>
</reference>
<keyword evidence="2" id="KW-0378">Hydrolase</keyword>
<proteinExistence type="predicted"/>
<dbReference type="PANTHER" id="PTHR43135:SF3">
    <property type="entry name" value="ALPHA-D-RIBOSE 1-METHYLPHOSPHONATE 5-TRIPHOSPHATE DIPHOSPHATASE"/>
    <property type="match status" value="1"/>
</dbReference>
<dbReference type="NCBIfam" id="NF011990">
    <property type="entry name" value="PRK15446.2-6"/>
    <property type="match status" value="1"/>
</dbReference>
<dbReference type="NCBIfam" id="TIGR02318">
    <property type="entry name" value="phosphono_phnM"/>
    <property type="match status" value="1"/>
</dbReference>
<evidence type="ECO:0000313" key="2">
    <source>
        <dbReference type="EMBL" id="NRT57836.1"/>
    </source>
</evidence>
<dbReference type="NCBIfam" id="NF011987">
    <property type="entry name" value="PRK15446.2-3"/>
    <property type="match status" value="1"/>
</dbReference>
<dbReference type="PANTHER" id="PTHR43135">
    <property type="entry name" value="ALPHA-D-RIBOSE 1-METHYLPHOSPHONATE 5-TRIPHOSPHATE DIPHOSPHATASE"/>
    <property type="match status" value="1"/>
</dbReference>
<dbReference type="EC" id="3.6.1.63" evidence="2"/>
<dbReference type="PIRSF" id="PIRSF038971">
    <property type="entry name" value="PhnM"/>
    <property type="match status" value="1"/>
</dbReference>
<dbReference type="NCBIfam" id="NF011984">
    <property type="entry name" value="PRK15446.1-5"/>
    <property type="match status" value="1"/>
</dbReference>
<evidence type="ECO:0000313" key="3">
    <source>
        <dbReference type="Proteomes" id="UP001516061"/>
    </source>
</evidence>
<protein>
    <submittedName>
        <fullName evidence="2">Alpha-D-ribose 1-methylphosphonate 5-triphosphate diphosphatase</fullName>
        <ecNumber evidence="2">3.6.1.63</ecNumber>
    </submittedName>
</protein>
<gene>
    <name evidence="2" type="ORF">HNQ01_003597</name>
</gene>
<accession>A0ABX2G684</accession>
<dbReference type="InterPro" id="IPR012696">
    <property type="entry name" value="PhnM"/>
</dbReference>
<keyword evidence="3" id="KW-1185">Reference proteome</keyword>
<organism evidence="2 3">
    <name type="scientific">Sphaerotilus uruguayifluvii</name>
    <dbReference type="NCBI Taxonomy" id="2735897"/>
    <lineage>
        <taxon>Bacteria</taxon>
        <taxon>Pseudomonadati</taxon>
        <taxon>Pseudomonadota</taxon>
        <taxon>Betaproteobacteria</taxon>
        <taxon>Burkholderiales</taxon>
        <taxon>Sphaerotilaceae</taxon>
        <taxon>Sphaerotilus</taxon>
    </lineage>
</organism>
<dbReference type="InterPro" id="IPR051781">
    <property type="entry name" value="Metallo-dep_Hydrolase"/>
</dbReference>
<dbReference type="EMBL" id="JABSNM010000019">
    <property type="protein sequence ID" value="NRT57836.1"/>
    <property type="molecule type" value="Genomic_DNA"/>
</dbReference>
<dbReference type="RefSeq" id="WP_217427603.1">
    <property type="nucleotide sequence ID" value="NZ_JABSNM010000019.1"/>
</dbReference>
<dbReference type="Pfam" id="PF07969">
    <property type="entry name" value="Amidohydro_3"/>
    <property type="match status" value="1"/>
</dbReference>
<evidence type="ECO:0000259" key="1">
    <source>
        <dbReference type="Pfam" id="PF07969"/>
    </source>
</evidence>
<sequence length="389" mass="41634">MHDEMVLSGARLVLAGEVVRGSMVLRQGRIAAIDAGPVGRSAAIDLGGDYLLPGLVELHTDNHERHAMPRPGVQLPVWSAVQAHDAEIAAAGITTVFDAIGVGDPYQRGFRGRDQSEMLAVLDALDEAGVLRADHRLHLRCELPADNALELFAPYDDHHRLGLLSLMDHTPGQRQWSDLRRARAYFIHKKGWSAQQFDQELERSAHPDAQRLARIESNRAAFVAAARRRGLALASHDDTTPAHVDEARALGVTISEFPTTLQAAGHARAAGLLTVGGAPNLLRGHSHAGNVSVAELVAAGQLDILSSDYVPGSLLAAVWMLAREDAAAPADPRRLPHAVATASRAPARAVGLDDRGEIAPGLRADLVRVREVAGRPVVLGVWRGGRRVG</sequence>